<sequence>MSCNIDNTIDTDHSNAMEVDNKFAFDHHETVDDNEQIDLGMSLQLEDLSFNETSDMMEIEESCSSENFEIIDSGPRKILDSFLLEFNFDNTIETNQFVSQVRIISDLIKKSPFITMQNKDNSVRLETRVEYPVRAFDSVYTRTRTTGDGNCLYSSLSILNVGSEKLTHSMRLLAVNTMTTNRDFFQRLCSILGYTFEEQLQRRTATHTIRGGVQIQALSIALSHPIYSYIKFNSNPDPKNTQFIPSNISLQEQIHRFNEGTAGGHLIYLGCESDRNKTGFCLYYNENPGNSCFGSDEIRSDPRPSESNAISSPGFHRIRRIPVGSDKILYWIRWDPSMGLFDLGRTSVGPKGQLRSALKDEIMPMA</sequence>
<dbReference type="Gene3D" id="3.90.70.80">
    <property type="match status" value="1"/>
</dbReference>
<organism evidence="1 2">
    <name type="scientific">Adineta ricciae</name>
    <name type="common">Rotifer</name>
    <dbReference type="NCBI Taxonomy" id="249248"/>
    <lineage>
        <taxon>Eukaryota</taxon>
        <taxon>Metazoa</taxon>
        <taxon>Spiralia</taxon>
        <taxon>Gnathifera</taxon>
        <taxon>Rotifera</taxon>
        <taxon>Eurotatoria</taxon>
        <taxon>Bdelloidea</taxon>
        <taxon>Adinetida</taxon>
        <taxon>Adinetidae</taxon>
        <taxon>Adineta</taxon>
    </lineage>
</organism>
<comment type="caution">
    <text evidence="1">The sequence shown here is derived from an EMBL/GenBank/DDBJ whole genome shotgun (WGS) entry which is preliminary data.</text>
</comment>
<evidence type="ECO:0008006" key="3">
    <source>
        <dbReference type="Google" id="ProtNLM"/>
    </source>
</evidence>
<proteinExistence type="predicted"/>
<dbReference type="EMBL" id="CAJNOJ010000176">
    <property type="protein sequence ID" value="CAF1246043.1"/>
    <property type="molecule type" value="Genomic_DNA"/>
</dbReference>
<dbReference type="InterPro" id="IPR038765">
    <property type="entry name" value="Papain-like_cys_pep_sf"/>
</dbReference>
<protein>
    <recommendedName>
        <fullName evidence="3">OTU domain-containing protein</fullName>
    </recommendedName>
</protein>
<dbReference type="OrthoDB" id="415023at2759"/>
<dbReference type="Proteomes" id="UP000663852">
    <property type="component" value="Unassembled WGS sequence"/>
</dbReference>
<evidence type="ECO:0000313" key="1">
    <source>
        <dbReference type="EMBL" id="CAF1246043.1"/>
    </source>
</evidence>
<accession>A0A814ZS11</accession>
<gene>
    <name evidence="1" type="ORF">EDS130_LOCUS27714</name>
</gene>
<name>A0A814ZS11_ADIRI</name>
<reference evidence="1" key="1">
    <citation type="submission" date="2021-02" db="EMBL/GenBank/DDBJ databases">
        <authorList>
            <person name="Nowell W R."/>
        </authorList>
    </citation>
    <scope>NUCLEOTIDE SEQUENCE</scope>
</reference>
<dbReference type="AlphaFoldDB" id="A0A814ZS11"/>
<evidence type="ECO:0000313" key="2">
    <source>
        <dbReference type="Proteomes" id="UP000663852"/>
    </source>
</evidence>
<dbReference type="SUPFAM" id="SSF54001">
    <property type="entry name" value="Cysteine proteinases"/>
    <property type="match status" value="1"/>
</dbReference>